<feature type="binding site" evidence="8">
    <location>
        <position position="549"/>
    </location>
    <ligand>
        <name>ATP</name>
        <dbReference type="ChEBI" id="CHEBI:30616"/>
    </ligand>
</feature>
<dbReference type="InterPro" id="IPR023299">
    <property type="entry name" value="ATPase_P-typ_cyto_dom_N"/>
</dbReference>
<dbReference type="GO" id="GO:0005802">
    <property type="term" value="C:trans-Golgi network"/>
    <property type="evidence" value="ECO:0007669"/>
    <property type="project" value="TreeGrafter"/>
</dbReference>
<evidence type="ECO:0000256" key="3">
    <source>
        <dbReference type="ARBA" id="ARBA00022840"/>
    </source>
</evidence>
<feature type="region of interest" description="Disordered" evidence="11">
    <location>
        <begin position="1"/>
        <end position="39"/>
    </location>
</feature>
<dbReference type="EC" id="7.6.2.1" evidence="10"/>
<keyword evidence="5 10" id="KW-1133">Transmembrane helix</keyword>
<gene>
    <name evidence="14" type="ORF">fugu_015968</name>
</gene>
<dbReference type="GO" id="GO:0140326">
    <property type="term" value="F:ATPase-coupled intramembrane lipid transporter activity"/>
    <property type="evidence" value="ECO:0007669"/>
    <property type="project" value="UniProtKB-EC"/>
</dbReference>
<evidence type="ECO:0000313" key="15">
    <source>
        <dbReference type="Proteomes" id="UP000516260"/>
    </source>
</evidence>
<feature type="domain" description="P-type ATPase A" evidence="12">
    <location>
        <begin position="139"/>
        <end position="183"/>
    </location>
</feature>
<proteinExistence type="inferred from homology"/>
<dbReference type="GO" id="GO:0005524">
    <property type="term" value="F:ATP binding"/>
    <property type="evidence" value="ECO:0007669"/>
    <property type="project" value="UniProtKB-UniRule"/>
</dbReference>
<dbReference type="EMBL" id="SWLE01000009">
    <property type="protein sequence ID" value="TNM96307.1"/>
    <property type="molecule type" value="Genomic_DNA"/>
</dbReference>
<dbReference type="InterPro" id="IPR008250">
    <property type="entry name" value="ATPase_P-typ_transduc_dom_A_sf"/>
</dbReference>
<evidence type="ECO:0000313" key="14">
    <source>
        <dbReference type="EMBL" id="TNM96307.1"/>
    </source>
</evidence>
<dbReference type="PANTHER" id="PTHR24092">
    <property type="entry name" value="PROBABLE PHOSPHOLIPID-TRANSPORTING ATPASE"/>
    <property type="match status" value="1"/>
</dbReference>
<feature type="binding site" evidence="8">
    <location>
        <position position="452"/>
    </location>
    <ligand>
        <name>ATP</name>
        <dbReference type="ChEBI" id="CHEBI:30616"/>
    </ligand>
</feature>
<dbReference type="GO" id="GO:0000287">
    <property type="term" value="F:magnesium ion binding"/>
    <property type="evidence" value="ECO:0007669"/>
    <property type="project" value="UniProtKB-UniRule"/>
</dbReference>
<keyword evidence="9 10" id="KW-0460">Magnesium</keyword>
<dbReference type="SUPFAM" id="SSF81665">
    <property type="entry name" value="Calcium ATPase, transmembrane domain M"/>
    <property type="match status" value="1"/>
</dbReference>
<evidence type="ECO:0000256" key="8">
    <source>
        <dbReference type="PIRSR" id="PIRSR606539-2"/>
    </source>
</evidence>
<feature type="binding site" evidence="8">
    <location>
        <position position="353"/>
    </location>
    <ligand>
        <name>ATP</name>
        <dbReference type="ChEBI" id="CHEBI:30616"/>
    </ligand>
</feature>
<feature type="transmembrane region" description="Helical" evidence="10">
    <location>
        <begin position="240"/>
        <end position="263"/>
    </location>
</feature>
<feature type="binding site" evidence="9">
    <location>
        <position position="352"/>
    </location>
    <ligand>
        <name>Mg(2+)</name>
        <dbReference type="ChEBI" id="CHEBI:18420"/>
    </ligand>
</feature>
<evidence type="ECO:0000256" key="5">
    <source>
        <dbReference type="ARBA" id="ARBA00022989"/>
    </source>
</evidence>
<evidence type="ECO:0000256" key="11">
    <source>
        <dbReference type="SAM" id="MobiDB-lite"/>
    </source>
</evidence>
<accession>A0A4Z2BWQ6</accession>
<keyword evidence="6 10" id="KW-0472">Membrane</keyword>
<dbReference type="Pfam" id="PF00122">
    <property type="entry name" value="E1-E2_ATPase"/>
    <property type="match status" value="1"/>
</dbReference>
<evidence type="ECO:0000256" key="7">
    <source>
        <dbReference type="PIRSR" id="PIRSR606539-1"/>
    </source>
</evidence>
<comment type="similarity">
    <text evidence="10">Belongs to the cation transport ATPase (P-type) (TC 3.A.3) family. Type IV subfamily.</text>
</comment>
<feature type="binding site" evidence="8">
    <location>
        <position position="352"/>
    </location>
    <ligand>
        <name>ATP</name>
        <dbReference type="ChEBI" id="CHEBI:30616"/>
    </ligand>
</feature>
<dbReference type="InterPro" id="IPR006539">
    <property type="entry name" value="P-type_ATPase_IV"/>
</dbReference>
<feature type="transmembrane region" description="Helical" evidence="10">
    <location>
        <begin position="283"/>
        <end position="306"/>
    </location>
</feature>
<feature type="binding site" evidence="8">
    <location>
        <position position="516"/>
    </location>
    <ligand>
        <name>ATP</name>
        <dbReference type="ChEBI" id="CHEBI:30616"/>
    </ligand>
</feature>
<protein>
    <recommendedName>
        <fullName evidence="10">Phospholipid-transporting ATPase</fullName>
        <ecNumber evidence="10">7.6.2.1</ecNumber>
    </recommendedName>
</protein>
<keyword evidence="2 8" id="KW-0547">Nucleotide-binding</keyword>
<evidence type="ECO:0000259" key="12">
    <source>
        <dbReference type="Pfam" id="PF00122"/>
    </source>
</evidence>
<dbReference type="SUPFAM" id="SSF81653">
    <property type="entry name" value="Calcium ATPase, transduction domain A"/>
    <property type="match status" value="1"/>
</dbReference>
<keyword evidence="4 10" id="KW-1278">Translocase</keyword>
<comment type="caution">
    <text evidence="14">The sequence shown here is derived from an EMBL/GenBank/DDBJ whole genome shotgun (WGS) entry which is preliminary data.</text>
</comment>
<dbReference type="AlphaFoldDB" id="A0A4Z2BWQ6"/>
<sequence>MYFNRRPKKIHSEGGPACSSAGYRKADDEMSGTTSQAEPVDASARTVLLNRPQATKFCDNHVSTAKYGVFTFLPRFLYEQIRRAANAFFLFIALMQQIPDVSPTGRYTTLVPLIFILTVAGIKEIIEDYKRHKADNTVNKKKTTVLRNGAWQTIIWKQVAVGDIVKVTNGQHLPADMVIVSSSPAPLGPDQVLLRGAQLRNTQWVVGIVVYTGHDSKLMQNSTKAPLKRSNVERVTNMQILVLFCILLVMALISSVGAAIWNREHTEDACWYLSRAGDISTNFAYNLLTFIILYNNLIPISLLVTLEVVKFTQALFINWDVEMYYSETDTPAMARTSNLNEELGQVKYLFSDKTGTLTCNIMHFKKCTIAGITYGHFPDLDCDRSMEDFSNLPSSSNNSTEFDDPTLIQNIEGNHPTSPQICEFLTMMAVCHTVVPEREDNQIIYQASSPDEGALVKGAKGLGFVFTGRTPDSVIIEARGKEMSYELLNVLEFSSNRKRMSVVVRTPSGTLRLYCKGADNVIFERLTEASQYKELTVAHLEQFATEGLRTLCFAYVDLEEEAYQEWLREYNRASTCAERP</sequence>
<feature type="binding site" evidence="8">
    <location>
        <position position="493"/>
    </location>
    <ligand>
        <name>ATP</name>
        <dbReference type="ChEBI" id="CHEBI:30616"/>
    </ligand>
</feature>
<keyword evidence="3 8" id="KW-0067">ATP-binding</keyword>
<dbReference type="GO" id="GO:0045332">
    <property type="term" value="P:phospholipid translocation"/>
    <property type="evidence" value="ECO:0007669"/>
    <property type="project" value="TreeGrafter"/>
</dbReference>
<dbReference type="GO" id="GO:0048666">
    <property type="term" value="P:neuron development"/>
    <property type="evidence" value="ECO:0007669"/>
    <property type="project" value="TreeGrafter"/>
</dbReference>
<dbReference type="GO" id="GO:0005886">
    <property type="term" value="C:plasma membrane"/>
    <property type="evidence" value="ECO:0007669"/>
    <property type="project" value="TreeGrafter"/>
</dbReference>
<dbReference type="NCBIfam" id="TIGR01652">
    <property type="entry name" value="ATPase-Plipid"/>
    <property type="match status" value="1"/>
</dbReference>
<comment type="subcellular location">
    <subcellularLocation>
        <location evidence="10">Membrane</location>
        <topology evidence="10">Multi-pass membrane protein</topology>
    </subcellularLocation>
</comment>
<dbReference type="Pfam" id="PF16209">
    <property type="entry name" value="PhoLip_ATPase_N"/>
    <property type="match status" value="1"/>
</dbReference>
<keyword evidence="9" id="KW-0479">Metal-binding</keyword>
<keyword evidence="1 10" id="KW-0812">Transmembrane</keyword>
<keyword evidence="15" id="KW-1185">Reference proteome</keyword>
<reference evidence="14 15" key="1">
    <citation type="submission" date="2019-04" db="EMBL/GenBank/DDBJ databases">
        <title>The sequence and de novo assembly of Takifugu bimaculatus genome using PacBio and Hi-C technologies.</title>
        <authorList>
            <person name="Xu P."/>
            <person name="Liu B."/>
            <person name="Zhou Z."/>
        </authorList>
    </citation>
    <scope>NUCLEOTIDE SEQUENCE [LARGE SCALE GENOMIC DNA]</scope>
    <source>
        <strain evidence="14">TB-2018</strain>
        <tissue evidence="14">Muscle</tissue>
    </source>
</reference>
<feature type="binding site" evidence="9">
    <location>
        <position position="354"/>
    </location>
    <ligand>
        <name>Mg(2+)</name>
        <dbReference type="ChEBI" id="CHEBI:18420"/>
    </ligand>
</feature>
<evidence type="ECO:0000259" key="13">
    <source>
        <dbReference type="Pfam" id="PF16209"/>
    </source>
</evidence>
<dbReference type="Gene3D" id="2.70.150.10">
    <property type="entry name" value="Calcium-transporting ATPase, cytoplasmic transduction domain A"/>
    <property type="match status" value="1"/>
</dbReference>
<dbReference type="Pfam" id="PF13246">
    <property type="entry name" value="Cation_ATPase"/>
    <property type="match status" value="1"/>
</dbReference>
<dbReference type="Proteomes" id="UP000516260">
    <property type="component" value="Chromosome 17"/>
</dbReference>
<organism evidence="14 15">
    <name type="scientific">Takifugu bimaculatus</name>
    <dbReference type="NCBI Taxonomy" id="433685"/>
    <lineage>
        <taxon>Eukaryota</taxon>
        <taxon>Metazoa</taxon>
        <taxon>Chordata</taxon>
        <taxon>Craniata</taxon>
        <taxon>Vertebrata</taxon>
        <taxon>Euteleostomi</taxon>
        <taxon>Actinopterygii</taxon>
        <taxon>Neopterygii</taxon>
        <taxon>Teleostei</taxon>
        <taxon>Neoteleostei</taxon>
        <taxon>Acanthomorphata</taxon>
        <taxon>Eupercaria</taxon>
        <taxon>Tetraodontiformes</taxon>
        <taxon>Tetradontoidea</taxon>
        <taxon>Tetraodontidae</taxon>
        <taxon>Takifugu</taxon>
    </lineage>
</organism>
<dbReference type="PROSITE" id="PS00154">
    <property type="entry name" value="ATPASE_E1_E2"/>
    <property type="match status" value="1"/>
</dbReference>
<dbReference type="PANTHER" id="PTHR24092:SF98">
    <property type="entry name" value="PHOSPHOLIPID-TRANSPORTING ATPASE IB"/>
    <property type="match status" value="1"/>
</dbReference>
<name>A0A4Z2BWQ6_9TELE</name>
<feature type="domain" description="P-type ATPase N-terminal" evidence="13">
    <location>
        <begin position="53"/>
        <end position="110"/>
    </location>
</feature>
<comment type="cofactor">
    <cofactor evidence="9">
        <name>Mg(2+)</name>
        <dbReference type="ChEBI" id="CHEBI:18420"/>
    </cofactor>
</comment>
<evidence type="ECO:0000256" key="10">
    <source>
        <dbReference type="RuleBase" id="RU362033"/>
    </source>
</evidence>
<feature type="active site" description="4-aspartylphosphate intermediate" evidence="7">
    <location>
        <position position="352"/>
    </location>
</feature>
<evidence type="ECO:0000256" key="2">
    <source>
        <dbReference type="ARBA" id="ARBA00022741"/>
    </source>
</evidence>
<dbReference type="Gene3D" id="3.40.1110.10">
    <property type="entry name" value="Calcium-transporting ATPase, cytoplasmic domain N"/>
    <property type="match status" value="1"/>
</dbReference>
<dbReference type="SUPFAM" id="SSF81660">
    <property type="entry name" value="Metal cation-transporting ATPase, ATP-binding domain N"/>
    <property type="match status" value="1"/>
</dbReference>
<dbReference type="InterPro" id="IPR032631">
    <property type="entry name" value="P-type_ATPase_N"/>
</dbReference>
<evidence type="ECO:0000256" key="4">
    <source>
        <dbReference type="ARBA" id="ARBA00022967"/>
    </source>
</evidence>
<feature type="binding site" evidence="8">
    <location>
        <position position="354"/>
    </location>
    <ligand>
        <name>ATP</name>
        <dbReference type="ChEBI" id="CHEBI:30616"/>
    </ligand>
</feature>
<comment type="catalytic activity">
    <reaction evidence="10">
        <text>ATP + H2O + phospholipidSide 1 = ADP + phosphate + phospholipidSide 2.</text>
        <dbReference type="EC" id="7.6.2.1"/>
    </reaction>
</comment>
<comment type="caution">
    <text evidence="10">Lacks conserved residue(s) required for the propagation of feature annotation.</text>
</comment>
<evidence type="ECO:0000256" key="6">
    <source>
        <dbReference type="ARBA" id="ARBA00023136"/>
    </source>
</evidence>
<dbReference type="InterPro" id="IPR018303">
    <property type="entry name" value="ATPase_P-typ_P_site"/>
</dbReference>
<dbReference type="InterPro" id="IPR023298">
    <property type="entry name" value="ATPase_P-typ_TM_dom_sf"/>
</dbReference>
<dbReference type="InterPro" id="IPR059000">
    <property type="entry name" value="ATPase_P-type_domA"/>
</dbReference>
<evidence type="ECO:0000256" key="9">
    <source>
        <dbReference type="PIRSR" id="PIRSR606539-3"/>
    </source>
</evidence>
<dbReference type="FunFam" id="3.40.1110.10:FF:000010">
    <property type="entry name" value="Phospholipid-transporting ATPase"/>
    <property type="match status" value="1"/>
</dbReference>
<evidence type="ECO:0000256" key="1">
    <source>
        <dbReference type="ARBA" id="ARBA00022692"/>
    </source>
</evidence>